<accession>A0ABN6MKD9</accession>
<proteinExistence type="predicted"/>
<evidence type="ECO:0000313" key="2">
    <source>
        <dbReference type="Proteomes" id="UP001162891"/>
    </source>
</evidence>
<evidence type="ECO:0000313" key="1">
    <source>
        <dbReference type="EMBL" id="BDG01497.1"/>
    </source>
</evidence>
<dbReference type="RefSeq" id="WP_248358082.1">
    <property type="nucleotide sequence ID" value="NZ_AP025591.1"/>
</dbReference>
<name>A0ABN6MKD9_9BACT</name>
<gene>
    <name evidence="1" type="ORF">AMOR_04930</name>
</gene>
<protein>
    <recommendedName>
        <fullName evidence="3">Nucleoside phosphorylase domain-containing protein</fullName>
    </recommendedName>
</protein>
<organism evidence="1 2">
    <name type="scientific">Anaeromyxobacter oryzae</name>
    <dbReference type="NCBI Taxonomy" id="2918170"/>
    <lineage>
        <taxon>Bacteria</taxon>
        <taxon>Pseudomonadati</taxon>
        <taxon>Myxococcota</taxon>
        <taxon>Myxococcia</taxon>
        <taxon>Myxococcales</taxon>
        <taxon>Cystobacterineae</taxon>
        <taxon>Anaeromyxobacteraceae</taxon>
        <taxon>Anaeromyxobacter</taxon>
    </lineage>
</organism>
<evidence type="ECO:0008006" key="3">
    <source>
        <dbReference type="Google" id="ProtNLM"/>
    </source>
</evidence>
<dbReference type="Proteomes" id="UP001162891">
    <property type="component" value="Chromosome"/>
</dbReference>
<reference evidence="2" key="1">
    <citation type="journal article" date="2022" name="Int. J. Syst. Evol. Microbiol.">
        <title>Anaeromyxobacter oryzae sp. nov., Anaeromyxobacter diazotrophicus sp. nov. and Anaeromyxobacter paludicola sp. nov., isolated from paddy soils.</title>
        <authorList>
            <person name="Itoh H."/>
            <person name="Xu Z."/>
            <person name="Mise K."/>
            <person name="Masuda Y."/>
            <person name="Ushijima N."/>
            <person name="Hayakawa C."/>
            <person name="Shiratori Y."/>
            <person name="Senoo K."/>
        </authorList>
    </citation>
    <scope>NUCLEOTIDE SEQUENCE [LARGE SCALE GENOMIC DNA]</scope>
    <source>
        <strain evidence="2">Red232</strain>
    </source>
</reference>
<dbReference type="EMBL" id="AP025591">
    <property type="protein sequence ID" value="BDG01497.1"/>
    <property type="molecule type" value="Genomic_DNA"/>
</dbReference>
<keyword evidence="2" id="KW-1185">Reference proteome</keyword>
<sequence>MRIVVVANKYWEADPLVGVLSSDGDREHFPGSRAVVPRARPRGFGALEIHPVIRPSPERDVPATPRLRFALAGAAVEVWCLQDLMDPGQSSSSSEEKRRVVARAFVGGTKPSLVVAVGTAASPGGAAQPGSVVVGRRFLVHDGDPGNPRSRLVLPADVRDVLLDPGGDPELFGGVPGSVFEEVRKRLVRPPSGADPVDLRLGAELVSVGTLNVTDYAKYRAVDPESLRSFEEAARRPGAPAPLVAASVETTHGLIGLAARDVSAPFIWVSGIANAVGDYDDVVRPREYVQNFAAAHNAGVAVAWLLPEVVRRLGG</sequence>